<dbReference type="Proteomes" id="UP000260812">
    <property type="component" value="Unassembled WGS sequence"/>
</dbReference>
<feature type="domain" description="Macro" evidence="1">
    <location>
        <begin position="72"/>
        <end position="260"/>
    </location>
</feature>
<comment type="caution">
    <text evidence="2">The sequence shown here is derived from an EMBL/GenBank/DDBJ whole genome shotgun (WGS) entry which is preliminary data.</text>
</comment>
<evidence type="ECO:0000313" key="2">
    <source>
        <dbReference type="EMBL" id="RGE59708.1"/>
    </source>
</evidence>
<proteinExistence type="predicted"/>
<dbReference type="InterPro" id="IPR002589">
    <property type="entry name" value="Macro_dom"/>
</dbReference>
<keyword evidence="2" id="KW-0378">Hydrolase</keyword>
<dbReference type="PROSITE" id="PS51154">
    <property type="entry name" value="MACRO"/>
    <property type="match status" value="1"/>
</dbReference>
<organism evidence="2 3">
    <name type="scientific">Eisenbergiella massiliensis</name>
    <dbReference type="NCBI Taxonomy" id="1720294"/>
    <lineage>
        <taxon>Bacteria</taxon>
        <taxon>Bacillati</taxon>
        <taxon>Bacillota</taxon>
        <taxon>Clostridia</taxon>
        <taxon>Lachnospirales</taxon>
        <taxon>Lachnospiraceae</taxon>
        <taxon>Eisenbergiella</taxon>
    </lineage>
</organism>
<dbReference type="GeneID" id="97987750"/>
<gene>
    <name evidence="2" type="ORF">DXC51_12925</name>
</gene>
<evidence type="ECO:0000313" key="3">
    <source>
        <dbReference type="Proteomes" id="UP000260812"/>
    </source>
</evidence>
<keyword evidence="3" id="KW-1185">Reference proteome</keyword>
<dbReference type="PANTHER" id="PTHR11106:SF27">
    <property type="entry name" value="MACRO DOMAIN-CONTAINING PROTEIN"/>
    <property type="match status" value="1"/>
</dbReference>
<dbReference type="RefSeq" id="WP_021635347.1">
    <property type="nucleotide sequence ID" value="NZ_CANNOQ010000052.1"/>
</dbReference>
<dbReference type="EMBL" id="QVLV01000008">
    <property type="protein sequence ID" value="RGE59708.1"/>
    <property type="molecule type" value="Genomic_DNA"/>
</dbReference>
<dbReference type="NCBIfam" id="NF003163">
    <property type="entry name" value="PRK04143.1"/>
    <property type="match status" value="1"/>
</dbReference>
<protein>
    <submittedName>
        <fullName evidence="2">Protein-ADP-ribose hydrolase</fullName>
    </submittedName>
</protein>
<name>A0A3E3I3P5_9FIRM</name>
<dbReference type="PANTHER" id="PTHR11106">
    <property type="entry name" value="GANGLIOSIDE INDUCED DIFFERENTIATION ASSOCIATED PROTEIN 2-RELATED"/>
    <property type="match status" value="1"/>
</dbReference>
<dbReference type="GO" id="GO:0016787">
    <property type="term" value="F:hydrolase activity"/>
    <property type="evidence" value="ECO:0007669"/>
    <property type="project" value="UniProtKB-KW"/>
</dbReference>
<dbReference type="CDD" id="cd02908">
    <property type="entry name" value="Macro_OAADPr_deacetylase"/>
    <property type="match status" value="1"/>
</dbReference>
<dbReference type="InterPro" id="IPR043472">
    <property type="entry name" value="Macro_dom-like"/>
</dbReference>
<dbReference type="SUPFAM" id="SSF52949">
    <property type="entry name" value="Macro domain-like"/>
    <property type="match status" value="1"/>
</dbReference>
<dbReference type="SMART" id="SM00506">
    <property type="entry name" value="A1pp"/>
    <property type="match status" value="1"/>
</dbReference>
<sequence length="260" mass="29203">MSKEEQARYLIQSLIKDMPEYGGVEIPEGEAEQWRLIRSLMNVRPPRPVSQSFLEVQNAYLSQMVKQRGIIDCHGLIPSDLDERIFLWQGDITRLKADAVVNAANSALLGCFIPCHSCIDNMIHSLAGVQLRLECNEIMCEQGHEEPTGSAKITPGYNLPCRYILHTVGPVISGPLRRKDCELLSGCYRSCLELAAENHLESIAFCCISTGVFHFPQEIAAEIAVKTVCRFLEGNSSVKQVIFNVFTDKDKEIYKELLKK</sequence>
<evidence type="ECO:0000259" key="1">
    <source>
        <dbReference type="PROSITE" id="PS51154"/>
    </source>
</evidence>
<reference evidence="2" key="1">
    <citation type="submission" date="2018-08" db="EMBL/GenBank/DDBJ databases">
        <title>A genome reference for cultivated species of the human gut microbiota.</title>
        <authorList>
            <person name="Zou Y."/>
            <person name="Xue W."/>
            <person name="Luo G."/>
        </authorList>
    </citation>
    <scope>NUCLEOTIDE SEQUENCE [LARGE SCALE GENOMIC DNA]</scope>
    <source>
        <strain evidence="2">TF05-5AC</strain>
    </source>
</reference>
<accession>A0A3E3I3P5</accession>
<dbReference type="Pfam" id="PF01661">
    <property type="entry name" value="Macro"/>
    <property type="match status" value="1"/>
</dbReference>
<dbReference type="Gene3D" id="3.40.220.10">
    <property type="entry name" value="Leucine Aminopeptidase, subunit E, domain 1"/>
    <property type="match status" value="1"/>
</dbReference>
<dbReference type="AlphaFoldDB" id="A0A3E3I3P5"/>